<evidence type="ECO:0000313" key="1">
    <source>
        <dbReference type="EMBL" id="GAG57115.1"/>
    </source>
</evidence>
<comment type="caution">
    <text evidence="1">The sequence shown here is derived from an EMBL/GenBank/DDBJ whole genome shotgun (WGS) entry which is preliminary data.</text>
</comment>
<evidence type="ECO:0008006" key="2">
    <source>
        <dbReference type="Google" id="ProtNLM"/>
    </source>
</evidence>
<name>X0YM18_9ZZZZ</name>
<organism evidence="1">
    <name type="scientific">marine sediment metagenome</name>
    <dbReference type="NCBI Taxonomy" id="412755"/>
    <lineage>
        <taxon>unclassified sequences</taxon>
        <taxon>metagenomes</taxon>
        <taxon>ecological metagenomes</taxon>
    </lineage>
</organism>
<proteinExistence type="predicted"/>
<gene>
    <name evidence="1" type="ORF">S01H4_11705</name>
</gene>
<feature type="non-terminal residue" evidence="1">
    <location>
        <position position="49"/>
    </location>
</feature>
<accession>X0YM18</accession>
<reference evidence="1" key="1">
    <citation type="journal article" date="2014" name="Front. Microbiol.">
        <title>High frequency of phylogenetically diverse reductive dehalogenase-homologous genes in deep subseafloor sedimentary metagenomes.</title>
        <authorList>
            <person name="Kawai M."/>
            <person name="Futagami T."/>
            <person name="Toyoda A."/>
            <person name="Takaki Y."/>
            <person name="Nishi S."/>
            <person name="Hori S."/>
            <person name="Arai W."/>
            <person name="Tsubouchi T."/>
            <person name="Morono Y."/>
            <person name="Uchiyama I."/>
            <person name="Ito T."/>
            <person name="Fujiyama A."/>
            <person name="Inagaki F."/>
            <person name="Takami H."/>
        </authorList>
    </citation>
    <scope>NUCLEOTIDE SEQUENCE</scope>
    <source>
        <strain evidence="1">Expedition CK06-06</strain>
    </source>
</reference>
<sequence length="49" mass="5637">MKLEIPKVLIGAPTSDRHKHLLEDWIKSLDSFTYPNIDVLLVDTSEKDD</sequence>
<protein>
    <recommendedName>
        <fullName evidence="2">Glycosyltransferase 2-like domain-containing protein</fullName>
    </recommendedName>
</protein>
<dbReference type="EMBL" id="BART01004800">
    <property type="protein sequence ID" value="GAG57115.1"/>
    <property type="molecule type" value="Genomic_DNA"/>
</dbReference>
<dbReference type="AlphaFoldDB" id="X0YM18"/>